<dbReference type="OrthoDB" id="9786661at2"/>
<gene>
    <name evidence="7" type="ordered locus">Msil_2248</name>
</gene>
<dbReference type="InterPro" id="IPR001764">
    <property type="entry name" value="Glyco_hydro_3_N"/>
</dbReference>
<dbReference type="HOGENOM" id="CLU_008392_0_2_5"/>
<dbReference type="InterPro" id="IPR019800">
    <property type="entry name" value="Glyco_hydro_3_AS"/>
</dbReference>
<keyword evidence="4 7" id="KW-0378">Hydrolase</keyword>
<keyword evidence="8" id="KW-1185">Reference proteome</keyword>
<dbReference type="eggNOG" id="COG1472">
    <property type="taxonomic scope" value="Bacteria"/>
</dbReference>
<dbReference type="PANTHER" id="PTHR30480">
    <property type="entry name" value="BETA-HEXOSAMINIDASE-RELATED"/>
    <property type="match status" value="1"/>
</dbReference>
<dbReference type="KEGG" id="msl:Msil_2248"/>
<dbReference type="NCBIfam" id="NF003740">
    <property type="entry name" value="PRK05337.1"/>
    <property type="match status" value="1"/>
</dbReference>
<dbReference type="Gene3D" id="3.20.20.300">
    <property type="entry name" value="Glycoside hydrolase, family 3, N-terminal domain"/>
    <property type="match status" value="1"/>
</dbReference>
<dbReference type="SUPFAM" id="SSF51445">
    <property type="entry name" value="(Trans)glycosidases"/>
    <property type="match status" value="1"/>
</dbReference>
<feature type="domain" description="Glycoside hydrolase family 3 N-terminal" evidence="6">
    <location>
        <begin position="27"/>
        <end position="327"/>
    </location>
</feature>
<evidence type="ECO:0000256" key="4">
    <source>
        <dbReference type="ARBA" id="ARBA00022801"/>
    </source>
</evidence>
<dbReference type="EMBL" id="CP001280">
    <property type="protein sequence ID" value="ACK51182.1"/>
    <property type="molecule type" value="Genomic_DNA"/>
</dbReference>
<evidence type="ECO:0000313" key="7">
    <source>
        <dbReference type="EMBL" id="ACK51182.1"/>
    </source>
</evidence>
<dbReference type="Proteomes" id="UP000002257">
    <property type="component" value="Chromosome"/>
</dbReference>
<organism evidence="7 8">
    <name type="scientific">Methylocella silvestris (strain DSM 15510 / CIP 108128 / LMG 27833 / NCIMB 13906 / BL2)</name>
    <dbReference type="NCBI Taxonomy" id="395965"/>
    <lineage>
        <taxon>Bacteria</taxon>
        <taxon>Pseudomonadati</taxon>
        <taxon>Pseudomonadota</taxon>
        <taxon>Alphaproteobacteria</taxon>
        <taxon>Hyphomicrobiales</taxon>
        <taxon>Beijerinckiaceae</taxon>
        <taxon>Methylocella</taxon>
    </lineage>
</organism>
<comment type="similarity">
    <text evidence="2">Belongs to the glycosyl hydrolase 3 family.</text>
</comment>
<evidence type="ECO:0000313" key="8">
    <source>
        <dbReference type="Proteomes" id="UP000002257"/>
    </source>
</evidence>
<reference evidence="7 8" key="1">
    <citation type="journal article" date="2010" name="J. Bacteriol.">
        <title>Complete genome sequence of the aerobic facultative methanotroph Methylocella silvestris BL2.</title>
        <authorList>
            <person name="Chen Y."/>
            <person name="Crombie A."/>
            <person name="Rahman M.T."/>
            <person name="Dedysh S.N."/>
            <person name="Liesack W."/>
            <person name="Stott M.B."/>
            <person name="Alam M."/>
            <person name="Theisen A.R."/>
            <person name="Murrell J.C."/>
            <person name="Dunfield P.F."/>
        </authorList>
    </citation>
    <scope>NUCLEOTIDE SEQUENCE [LARGE SCALE GENOMIC DNA]</scope>
    <source>
        <strain evidence="8">DSM 15510 / CIP 108128 / LMG 27833 / NCIMB 13906 / BL2</strain>
    </source>
</reference>
<dbReference type="Pfam" id="PF00933">
    <property type="entry name" value="Glyco_hydro_3"/>
    <property type="match status" value="1"/>
</dbReference>
<keyword evidence="5" id="KW-0326">Glycosidase</keyword>
<accession>B8ET44</accession>
<proteinExistence type="inferred from homology"/>
<evidence type="ECO:0000256" key="2">
    <source>
        <dbReference type="ARBA" id="ARBA00005336"/>
    </source>
</evidence>
<evidence type="ECO:0000256" key="3">
    <source>
        <dbReference type="ARBA" id="ARBA00012663"/>
    </source>
</evidence>
<dbReference type="CAZy" id="GH3">
    <property type="family name" value="Glycoside Hydrolase Family 3"/>
</dbReference>
<sequence length="365" mass="39271">MGAASIDSVGDHFFIGLRPTPVLDDRDRALLQDLRPAGVVLFKSNFRHDLPYEGWLASHLRLIEEIRAAAARPNLLISIDHEGGRVCRTPEPMTRYAYAARWAGRAAGVGRAMGRELASLGVNLNFAPVLDIHTNPANPVIGERAFGSTPDEVIAAALPFMRAMQKQGVLACGKHFPGHGDTHVDSHLGLPSQPASLDELRQRELRPFAAAIGGGLRMLMSSHISFPLIDPDAPVTLSRRFLTEILRQELGFKGVVVSDDIGMAAMKGFFEDPAAAAKLIAAGSDMLMVCAAFTRADRARDFARAIVTARDEGRLDPVVLARSKARIAALLAKAPLHQVQLLPDSSFATHRAAGALFSAATVEVM</sequence>
<dbReference type="InterPro" id="IPR017853">
    <property type="entry name" value="GH"/>
</dbReference>
<dbReference type="STRING" id="395965.Msil_2248"/>
<evidence type="ECO:0000256" key="5">
    <source>
        <dbReference type="ARBA" id="ARBA00023295"/>
    </source>
</evidence>
<dbReference type="PANTHER" id="PTHR30480:SF13">
    <property type="entry name" value="BETA-HEXOSAMINIDASE"/>
    <property type="match status" value="1"/>
</dbReference>
<dbReference type="GO" id="GO:0005975">
    <property type="term" value="P:carbohydrate metabolic process"/>
    <property type="evidence" value="ECO:0007669"/>
    <property type="project" value="InterPro"/>
</dbReference>
<dbReference type="PROSITE" id="PS00775">
    <property type="entry name" value="GLYCOSYL_HYDROL_F3"/>
    <property type="match status" value="1"/>
</dbReference>
<dbReference type="RefSeq" id="WP_012591251.1">
    <property type="nucleotide sequence ID" value="NC_011666.1"/>
</dbReference>
<comment type="catalytic activity">
    <reaction evidence="1">
        <text>Hydrolysis of terminal non-reducing N-acetyl-D-hexosamine residues in N-acetyl-beta-D-hexosaminides.</text>
        <dbReference type="EC" id="3.2.1.52"/>
    </reaction>
</comment>
<dbReference type="GO" id="GO:0004563">
    <property type="term" value="F:beta-N-acetylhexosaminidase activity"/>
    <property type="evidence" value="ECO:0007669"/>
    <property type="project" value="UniProtKB-EC"/>
</dbReference>
<name>B8ET44_METSB</name>
<dbReference type="InterPro" id="IPR050226">
    <property type="entry name" value="NagZ_Beta-hexosaminidase"/>
</dbReference>
<dbReference type="EC" id="3.2.1.52" evidence="3"/>
<dbReference type="InterPro" id="IPR036962">
    <property type="entry name" value="Glyco_hydro_3_N_sf"/>
</dbReference>
<protein>
    <recommendedName>
        <fullName evidence="3">beta-N-acetylhexosaminidase</fullName>
        <ecNumber evidence="3">3.2.1.52</ecNumber>
    </recommendedName>
</protein>
<evidence type="ECO:0000259" key="6">
    <source>
        <dbReference type="Pfam" id="PF00933"/>
    </source>
</evidence>
<dbReference type="GO" id="GO:0009254">
    <property type="term" value="P:peptidoglycan turnover"/>
    <property type="evidence" value="ECO:0007669"/>
    <property type="project" value="TreeGrafter"/>
</dbReference>
<evidence type="ECO:0000256" key="1">
    <source>
        <dbReference type="ARBA" id="ARBA00001231"/>
    </source>
</evidence>
<dbReference type="AlphaFoldDB" id="B8ET44"/>